<proteinExistence type="predicted"/>
<sequence length="1025" mass="108153">MKQTLLFRLLCCLLLAHGAGAWAQAPLTTSPYTQNFDLLPATGTNEKTTLPTGWDFAEVGTAANTTYTANNGALNSGNTYSYGADGSTDRALGGLLSGSVTPTLGASFTNNTSATITSLTLTYQGETWRVGGTARSDRLDFQYSTSATSLTTTDGWLDVDALDYSNPPSATVIGGGVATPIHTATLTATISNLNIAPNATFWIRWTDFNAAGADDGMAIDDFSLSFNAGTPSPLLSVTPASLAFDRQAINTNSALKSYTITGSSLTADVTATAPAGFALSKSNAPAAVFTSTLTFTPAELATAQTVYVRFTPTTGGATSGAITHTSTGAEAKSVAVSGTGIDPNNNLFSFDVCPSGSTSFDTWTAVSVTGPQTWGCTTFGRAGNDPTNRASAPNGLQINGFASGASVPNEDWLISPAFDLSTFQFPIFSFWSRVAFSGAALRLRVSTNYSGTGSPTAAGVTWTDLNADFPGSGSDVWTLTPDIDLTRFKAPNVYIAFVYTSGPELGAARWTLDDLRLQNANAPAAPVLLLNPASLAFGYQAINASAQQTLTATFRNLTGPVTITSSDPAFQLSKNGTTAFSNSLTYTVEEANFTSTTLTVRFTPTLTARSYTSTLTASTTGASNVTVAVSGNTYAPDNTLDVANWNIEWFGSTAQAPANDDLQQTNVQTILTNLNADVYGLTEVVDTARLGAVVRQLPGSFKYKVAEFGSNAPDNNDPDYASAQKLVFVYRTGVVSNPTFSGLLRCPNNATTCPQYNAWSSGRFPYLMEADITINGQTKRINFVLIHAKANENTSVADAQEAYDRRKVGADALKAELDTRFGSGNVIILGDFNDDLDQTVASGVNTTATSFSAFTTDVANYTALTLPLSQTGQRSTVDFGDVIDHVVVSSELNTFYLPSTAQLRTDLAALIPNYANTTSDHYPVLTRFAFGYVTASSSAQKANAQLDIYPNPATSKVQLRLPAAAGQQVRMQVMSADGRAVAQAAGSLEQVNQRLNQQLSSLSEGVYILRITSPGQTYVKRFVKQ</sequence>
<name>A0A7H0GSX0_9BACT</name>
<dbReference type="Gene3D" id="3.60.10.10">
    <property type="entry name" value="Endonuclease/exonuclease/phosphatase"/>
    <property type="match status" value="1"/>
</dbReference>
<reference evidence="4 5" key="1">
    <citation type="submission" date="2020-08" db="EMBL/GenBank/DDBJ databases">
        <title>Genome sequence of Hymenobacter qilianensis JCM 19763T.</title>
        <authorList>
            <person name="Hyun D.-W."/>
            <person name="Bae J.-W."/>
        </authorList>
    </citation>
    <scope>NUCLEOTIDE SEQUENCE [LARGE SCALE GENOMIC DNA]</scope>
    <source>
        <strain evidence="4 5">JCM 19763</strain>
    </source>
</reference>
<dbReference type="SUPFAM" id="SSF56219">
    <property type="entry name" value="DNase I-like"/>
    <property type="match status" value="1"/>
</dbReference>
<dbReference type="InterPro" id="IPR026444">
    <property type="entry name" value="Secre_tail"/>
</dbReference>
<evidence type="ECO:0000313" key="5">
    <source>
        <dbReference type="Proteomes" id="UP000516093"/>
    </source>
</evidence>
<dbReference type="KEGG" id="hqi:H9L05_15295"/>
<dbReference type="EMBL" id="CP060784">
    <property type="protein sequence ID" value="QNP51386.1"/>
    <property type="molecule type" value="Genomic_DNA"/>
</dbReference>
<evidence type="ECO:0000256" key="1">
    <source>
        <dbReference type="SAM" id="SignalP"/>
    </source>
</evidence>
<feature type="signal peptide" evidence="1">
    <location>
        <begin position="1"/>
        <end position="23"/>
    </location>
</feature>
<protein>
    <submittedName>
        <fullName evidence="4">T9SS type A sorting domain-containing protein</fullName>
    </submittedName>
</protein>
<keyword evidence="1" id="KW-0732">Signal</keyword>
<gene>
    <name evidence="4" type="ORF">H9L05_15295</name>
</gene>
<dbReference type="NCBIfam" id="TIGR04183">
    <property type="entry name" value="Por_Secre_tail"/>
    <property type="match status" value="1"/>
</dbReference>
<feature type="domain" description="Endonuclease/exonuclease/phosphatase" evidence="2">
    <location>
        <begin position="644"/>
        <end position="921"/>
    </location>
</feature>
<dbReference type="GO" id="GO:0003824">
    <property type="term" value="F:catalytic activity"/>
    <property type="evidence" value="ECO:0007669"/>
    <property type="project" value="InterPro"/>
</dbReference>
<evidence type="ECO:0000259" key="2">
    <source>
        <dbReference type="Pfam" id="PF03372"/>
    </source>
</evidence>
<feature type="domain" description="Secretion system C-terminal sorting" evidence="3">
    <location>
        <begin position="948"/>
        <end position="1023"/>
    </location>
</feature>
<evidence type="ECO:0000259" key="3">
    <source>
        <dbReference type="Pfam" id="PF18962"/>
    </source>
</evidence>
<dbReference type="AlphaFoldDB" id="A0A7H0GSX0"/>
<dbReference type="InterPro" id="IPR005135">
    <property type="entry name" value="Endo/exonuclease/phosphatase"/>
</dbReference>
<dbReference type="Pfam" id="PF18962">
    <property type="entry name" value="Por_Secre_tail"/>
    <property type="match status" value="1"/>
</dbReference>
<feature type="chain" id="PRO_5028977553" evidence="1">
    <location>
        <begin position="24"/>
        <end position="1025"/>
    </location>
</feature>
<dbReference type="Gene3D" id="2.60.40.10">
    <property type="entry name" value="Immunoglobulins"/>
    <property type="match status" value="1"/>
</dbReference>
<organism evidence="4 5">
    <name type="scientific">Hymenobacter qilianensis</name>
    <dbReference type="NCBI Taxonomy" id="1385715"/>
    <lineage>
        <taxon>Bacteria</taxon>
        <taxon>Pseudomonadati</taxon>
        <taxon>Bacteroidota</taxon>
        <taxon>Cytophagia</taxon>
        <taxon>Cytophagales</taxon>
        <taxon>Hymenobacteraceae</taxon>
        <taxon>Hymenobacter</taxon>
    </lineage>
</organism>
<dbReference type="Proteomes" id="UP000516093">
    <property type="component" value="Chromosome"/>
</dbReference>
<keyword evidence="5" id="KW-1185">Reference proteome</keyword>
<evidence type="ECO:0000313" key="4">
    <source>
        <dbReference type="EMBL" id="QNP51386.1"/>
    </source>
</evidence>
<dbReference type="InterPro" id="IPR013783">
    <property type="entry name" value="Ig-like_fold"/>
</dbReference>
<dbReference type="RefSeq" id="WP_187731671.1">
    <property type="nucleotide sequence ID" value="NZ_BMFN01000003.1"/>
</dbReference>
<dbReference type="InterPro" id="IPR036691">
    <property type="entry name" value="Endo/exonu/phosph_ase_sf"/>
</dbReference>
<accession>A0A7H0GSX0</accession>
<dbReference type="Pfam" id="PF03372">
    <property type="entry name" value="Exo_endo_phos"/>
    <property type="match status" value="1"/>
</dbReference>